<dbReference type="Proteomes" id="UP000326532">
    <property type="component" value="Unassembled WGS sequence"/>
</dbReference>
<keyword evidence="2" id="KW-1185">Reference proteome</keyword>
<gene>
    <name evidence="1" type="ORF">BDV34DRAFT_185820</name>
</gene>
<dbReference type="EMBL" id="ML734940">
    <property type="protein sequence ID" value="KAB8210895.1"/>
    <property type="molecule type" value="Genomic_DNA"/>
</dbReference>
<name>A0A5N6E130_ASPPA</name>
<reference evidence="1 2" key="1">
    <citation type="submission" date="2019-04" db="EMBL/GenBank/DDBJ databases">
        <title>Fungal friends and foes A comparative genomics study of 23 Aspergillus species from section Flavi.</title>
        <authorList>
            <consortium name="DOE Joint Genome Institute"/>
            <person name="Kjaerbolling I."/>
            <person name="Vesth T.C."/>
            <person name="Frisvad J.C."/>
            <person name="Nybo J.L."/>
            <person name="Theobald S."/>
            <person name="Kildgaard S."/>
            <person name="Petersen T.I."/>
            <person name="Kuo A."/>
            <person name="Sato A."/>
            <person name="Lyhne E.K."/>
            <person name="Kogle M.E."/>
            <person name="Wiebenga A."/>
            <person name="Kun R.S."/>
            <person name="Lubbers R.J."/>
            <person name="Makela M.R."/>
            <person name="Barry K."/>
            <person name="Chovatia M."/>
            <person name="Clum A."/>
            <person name="Daum C."/>
            <person name="Haridas S."/>
            <person name="He G."/>
            <person name="LaButti K."/>
            <person name="Lipzen A."/>
            <person name="Mondo S."/>
            <person name="Pangilinan J."/>
            <person name="Riley R."/>
            <person name="Salamov A."/>
            <person name="Simmons B.A."/>
            <person name="Magnuson J.K."/>
            <person name="Henrissat B."/>
            <person name="Mortensen U.H."/>
            <person name="Larsen T.O."/>
            <person name="De vries R.P."/>
            <person name="Grigoriev I.V."/>
            <person name="Machida M."/>
            <person name="Baker S.E."/>
            <person name="Andersen M.R."/>
        </authorList>
    </citation>
    <scope>NUCLEOTIDE SEQUENCE [LARGE SCALE GENOMIC DNA]</scope>
    <source>
        <strain evidence="1 2">CBS 117618</strain>
    </source>
</reference>
<proteinExistence type="predicted"/>
<dbReference type="AlphaFoldDB" id="A0A5N6E130"/>
<accession>A0A5N6E130</accession>
<dbReference type="VEuPathDB" id="FungiDB:BDV34DRAFT_185820"/>
<organism evidence="1 2">
    <name type="scientific">Aspergillus parasiticus</name>
    <dbReference type="NCBI Taxonomy" id="5067"/>
    <lineage>
        <taxon>Eukaryota</taxon>
        <taxon>Fungi</taxon>
        <taxon>Dikarya</taxon>
        <taxon>Ascomycota</taxon>
        <taxon>Pezizomycotina</taxon>
        <taxon>Eurotiomycetes</taxon>
        <taxon>Eurotiomycetidae</taxon>
        <taxon>Eurotiales</taxon>
        <taxon>Aspergillaceae</taxon>
        <taxon>Aspergillus</taxon>
        <taxon>Aspergillus subgen. Circumdati</taxon>
    </lineage>
</organism>
<evidence type="ECO:0000313" key="2">
    <source>
        <dbReference type="Proteomes" id="UP000326532"/>
    </source>
</evidence>
<sequence length="63" mass="7054">MWDKKAPNSVAKILDTCIVIDLKVEQTAVNGGPSELLSDIDPIRLSIFGHRFICICDAYLQMF</sequence>
<protein>
    <submittedName>
        <fullName evidence="1">Uncharacterized protein</fullName>
    </submittedName>
</protein>
<evidence type="ECO:0000313" key="1">
    <source>
        <dbReference type="EMBL" id="KAB8210895.1"/>
    </source>
</evidence>